<name>I1BJP5_RHIO9</name>
<reference evidence="3 4" key="1">
    <citation type="journal article" date="2009" name="PLoS Genet.">
        <title>Genomic analysis of the basal lineage fungus Rhizopus oryzae reveals a whole-genome duplication.</title>
        <authorList>
            <person name="Ma L.-J."/>
            <person name="Ibrahim A.S."/>
            <person name="Skory C."/>
            <person name="Grabherr M.G."/>
            <person name="Burger G."/>
            <person name="Butler M."/>
            <person name="Elias M."/>
            <person name="Idnurm A."/>
            <person name="Lang B.F."/>
            <person name="Sone T."/>
            <person name="Abe A."/>
            <person name="Calvo S.E."/>
            <person name="Corrochano L.M."/>
            <person name="Engels R."/>
            <person name="Fu J."/>
            <person name="Hansberg W."/>
            <person name="Kim J.-M."/>
            <person name="Kodira C.D."/>
            <person name="Koehrsen M.J."/>
            <person name="Liu B."/>
            <person name="Miranda-Saavedra D."/>
            <person name="O'Leary S."/>
            <person name="Ortiz-Castellanos L."/>
            <person name="Poulter R."/>
            <person name="Rodriguez-Romero J."/>
            <person name="Ruiz-Herrera J."/>
            <person name="Shen Y.-Q."/>
            <person name="Zeng Q."/>
            <person name="Galagan J."/>
            <person name="Birren B.W."/>
            <person name="Cuomo C.A."/>
            <person name="Wickes B.L."/>
        </authorList>
    </citation>
    <scope>NUCLEOTIDE SEQUENCE [LARGE SCALE GENOMIC DNA]</scope>
    <source>
        <strain evidence="4">RA 99-880 / ATCC MYA-4621 / FGSC 9543 / NRRL 43880</strain>
    </source>
</reference>
<feature type="domain" description="Cas12f1-like TNB" evidence="2">
    <location>
        <begin position="477"/>
        <end position="535"/>
    </location>
</feature>
<keyword evidence="4" id="KW-1185">Reference proteome</keyword>
<protein>
    <recommendedName>
        <fullName evidence="2">Cas12f1-like TNB domain-containing protein</fullName>
    </recommendedName>
</protein>
<proteinExistence type="predicted"/>
<dbReference type="GeneID" id="93608101"/>
<evidence type="ECO:0000313" key="4">
    <source>
        <dbReference type="Proteomes" id="UP000009138"/>
    </source>
</evidence>
<dbReference type="eggNOG" id="ENOG502SBZF">
    <property type="taxonomic scope" value="Eukaryota"/>
</dbReference>
<keyword evidence="1" id="KW-0238">DNA-binding</keyword>
<accession>I1BJP5</accession>
<gene>
    <name evidence="3" type="ORF">RO3G_01129</name>
</gene>
<evidence type="ECO:0000256" key="1">
    <source>
        <dbReference type="ARBA" id="ARBA00023125"/>
    </source>
</evidence>
<dbReference type="RefSeq" id="XP_067511821.1">
    <property type="nucleotide sequence ID" value="XM_067655720.1"/>
</dbReference>
<evidence type="ECO:0000313" key="3">
    <source>
        <dbReference type="EMBL" id="EIE76425.1"/>
    </source>
</evidence>
<evidence type="ECO:0000259" key="2">
    <source>
        <dbReference type="Pfam" id="PF07282"/>
    </source>
</evidence>
<organism evidence="3 4">
    <name type="scientific">Rhizopus delemar (strain RA 99-880 / ATCC MYA-4621 / FGSC 9543 / NRRL 43880)</name>
    <name type="common">Mucormycosis agent</name>
    <name type="synonym">Rhizopus arrhizus var. delemar</name>
    <dbReference type="NCBI Taxonomy" id="246409"/>
    <lineage>
        <taxon>Eukaryota</taxon>
        <taxon>Fungi</taxon>
        <taxon>Fungi incertae sedis</taxon>
        <taxon>Mucoromycota</taxon>
        <taxon>Mucoromycotina</taxon>
        <taxon>Mucoromycetes</taxon>
        <taxon>Mucorales</taxon>
        <taxon>Mucorineae</taxon>
        <taxon>Rhizopodaceae</taxon>
        <taxon>Rhizopus</taxon>
    </lineage>
</organism>
<dbReference type="AlphaFoldDB" id="I1BJP5"/>
<dbReference type="InterPro" id="IPR010095">
    <property type="entry name" value="Cas12f1-like_TNB"/>
</dbReference>
<dbReference type="Pfam" id="PF07282">
    <property type="entry name" value="Cas12f1-like_TNB"/>
    <property type="match status" value="1"/>
</dbReference>
<dbReference type="OrthoDB" id="2290473at2759"/>
<dbReference type="Proteomes" id="UP000009138">
    <property type="component" value="Unassembled WGS sequence"/>
</dbReference>
<dbReference type="InParanoid" id="I1BJP5"/>
<dbReference type="EMBL" id="CH476732">
    <property type="protein sequence ID" value="EIE76425.1"/>
    <property type="molecule type" value="Genomic_DNA"/>
</dbReference>
<dbReference type="OMA" id="TEYLGPH"/>
<sequence length="555" mass="64529">MSSPFYCKGLSVAQRKALSHYVYTLKQKQQSIWPSSLERNQCLEETIEKMNALWSRYQTMNCDAEDLYSKPHEFFKWLFYLQQKINEKVNIMEEKPATFASKSYIYRKLKELTFTSILNRRSFKSLQEQVLQSINSKIPLVLGKKLGKLEPHLPALLKFITSIQSRIEDGTFTPAKYTDRRGYRFFSILPVYSFAMKSIQIDAQAFWRLLKQSGIENIPKGVKDKSALSDFHYRLFNFSKMGFRTRKSLSEGKKQFQVRKKKQIDTLLGKQPEDFLEDIENGCEIWGVDPGIATLVTAVDTSGRQRTTSLDEYYHLCGYNDANSIRKKHQEQHKAQFLKVSNLSSLKTSDMAEFLKACKERLSLYDDITSYYNEKSWSSKLKFKCYMRKQKGVHEICKRFIHGSAKYDEKATTGVRTSTKKENRYYPSALIDHEKRSKKTIIAFGDGMFGSSLRGNKSAPVRMIKKALKKYCGKQLDICMVDEYLTSQICNKCKTRNVDNVVTAKSKRRVHTVLKCKQNNCNIIWNRDIMAAHNILDIFLFAAKNKNQRLDAFVR</sequence>
<dbReference type="GO" id="GO:0003677">
    <property type="term" value="F:DNA binding"/>
    <property type="evidence" value="ECO:0007669"/>
    <property type="project" value="UniProtKB-KW"/>
</dbReference>
<dbReference type="VEuPathDB" id="FungiDB:RO3G_01129"/>